<evidence type="ECO:0000313" key="7">
    <source>
        <dbReference type="Proteomes" id="UP000829685"/>
    </source>
</evidence>
<dbReference type="AlphaFoldDB" id="A0A9P9WY40"/>
<comment type="caution">
    <text evidence="6">The sequence shown here is derived from an EMBL/GenBank/DDBJ whole genome shotgun (WGS) entry which is preliminary data.</text>
</comment>
<evidence type="ECO:0008006" key="8">
    <source>
        <dbReference type="Google" id="ProtNLM"/>
    </source>
</evidence>
<dbReference type="EMBL" id="JAFIMR010000001">
    <property type="protein sequence ID" value="KAI1881249.1"/>
    <property type="molecule type" value="Genomic_DNA"/>
</dbReference>
<dbReference type="Pfam" id="PF04479">
    <property type="entry name" value="RTA1"/>
    <property type="match status" value="1"/>
</dbReference>
<dbReference type="GO" id="GO:0016020">
    <property type="term" value="C:membrane"/>
    <property type="evidence" value="ECO:0007669"/>
    <property type="project" value="UniProtKB-SubCell"/>
</dbReference>
<accession>A0A9P9WY40</accession>
<evidence type="ECO:0000313" key="6">
    <source>
        <dbReference type="EMBL" id="KAI1881249.1"/>
    </source>
</evidence>
<proteinExistence type="predicted"/>
<keyword evidence="4 5" id="KW-0472">Membrane</keyword>
<feature type="transmembrane region" description="Helical" evidence="5">
    <location>
        <begin position="46"/>
        <end position="65"/>
    </location>
</feature>
<organism evidence="6 7">
    <name type="scientific">Neoarthrinium moseri</name>
    <dbReference type="NCBI Taxonomy" id="1658444"/>
    <lineage>
        <taxon>Eukaryota</taxon>
        <taxon>Fungi</taxon>
        <taxon>Dikarya</taxon>
        <taxon>Ascomycota</taxon>
        <taxon>Pezizomycotina</taxon>
        <taxon>Sordariomycetes</taxon>
        <taxon>Xylariomycetidae</taxon>
        <taxon>Amphisphaeriales</taxon>
        <taxon>Apiosporaceae</taxon>
        <taxon>Neoarthrinium</taxon>
    </lineage>
</organism>
<feature type="transmembrane region" description="Helical" evidence="5">
    <location>
        <begin position="20"/>
        <end position="39"/>
    </location>
</feature>
<dbReference type="InterPro" id="IPR007568">
    <property type="entry name" value="RTA1"/>
</dbReference>
<evidence type="ECO:0000256" key="1">
    <source>
        <dbReference type="ARBA" id="ARBA00004141"/>
    </source>
</evidence>
<dbReference type="PANTHER" id="PTHR31465:SF27">
    <property type="entry name" value="DOMAIN PROTEIN, PUTATIVE (AFU_ORTHOLOGUE AFUA_3G01030)-RELATED"/>
    <property type="match status" value="1"/>
</dbReference>
<dbReference type="OrthoDB" id="3358017at2759"/>
<gene>
    <name evidence="6" type="ORF">JX265_000075</name>
</gene>
<keyword evidence="2 5" id="KW-0812">Transmembrane</keyword>
<name>A0A9P9WY40_9PEZI</name>
<feature type="transmembrane region" description="Helical" evidence="5">
    <location>
        <begin position="237"/>
        <end position="256"/>
    </location>
</feature>
<evidence type="ECO:0000256" key="3">
    <source>
        <dbReference type="ARBA" id="ARBA00022989"/>
    </source>
</evidence>
<evidence type="ECO:0000256" key="2">
    <source>
        <dbReference type="ARBA" id="ARBA00022692"/>
    </source>
</evidence>
<dbReference type="Proteomes" id="UP000829685">
    <property type="component" value="Unassembled WGS sequence"/>
</dbReference>
<dbReference type="PANTHER" id="PTHR31465">
    <property type="entry name" value="PROTEIN RTA1-RELATED"/>
    <property type="match status" value="1"/>
</dbReference>
<feature type="transmembrane region" description="Helical" evidence="5">
    <location>
        <begin position="85"/>
        <end position="105"/>
    </location>
</feature>
<feature type="transmembrane region" description="Helical" evidence="5">
    <location>
        <begin position="125"/>
        <end position="143"/>
    </location>
</feature>
<reference evidence="6" key="1">
    <citation type="submission" date="2021-03" db="EMBL/GenBank/DDBJ databases">
        <title>Revisited historic fungal species revealed as producer of novel bioactive compounds through whole genome sequencing and comparative genomics.</title>
        <authorList>
            <person name="Vignolle G.A."/>
            <person name="Hochenegger N."/>
            <person name="Mach R.L."/>
            <person name="Mach-Aigner A.R."/>
            <person name="Javad Rahimi M."/>
            <person name="Salim K.A."/>
            <person name="Chan C.M."/>
            <person name="Lim L.B.L."/>
            <person name="Cai F."/>
            <person name="Druzhinina I.S."/>
            <person name="U'Ren J.M."/>
            <person name="Derntl C."/>
        </authorList>
    </citation>
    <scope>NUCLEOTIDE SEQUENCE</scope>
    <source>
        <strain evidence="6">TUCIM 5799</strain>
    </source>
</reference>
<evidence type="ECO:0000256" key="4">
    <source>
        <dbReference type="ARBA" id="ARBA00023136"/>
    </source>
</evidence>
<keyword evidence="7" id="KW-1185">Reference proteome</keyword>
<evidence type="ECO:0000256" key="5">
    <source>
        <dbReference type="SAM" id="Phobius"/>
    </source>
</evidence>
<comment type="subcellular location">
    <subcellularLocation>
        <location evidence="1">Membrane</location>
        <topology evidence="1">Multi-pass membrane protein</topology>
    </subcellularLocation>
</comment>
<feature type="transmembrane region" description="Helical" evidence="5">
    <location>
        <begin position="155"/>
        <end position="178"/>
    </location>
</feature>
<feature type="transmembrane region" description="Helical" evidence="5">
    <location>
        <begin position="199"/>
        <end position="217"/>
    </location>
</feature>
<sequence>MAVLKPLKSGYYVWHYVPSLPASVVFIILFLFITAAHGYKLYKFRLWFCIPFLVGGLMEVIGYIARAKAENETDKLMPYIVQSTFTLLPPVLFAASIYMVLGRIIRAARGEQYSLIRVARLTKTFVWGDVVSFFIQGSGAGLMAQGASLSSTGQWIVIGGLLVQIIMFGLFGMIAMVFHYRYTRYSVSAMAYSGSNWLGSLYMLYGVSLLIMVRSIFRVVEFVMGNDGYPMKNEWTLYIFDAVPMFIVMVVFYFWYPSKLQPLNQDTERVNSAEGLDSTDGVVQLYMGDRQVGQKD</sequence>
<keyword evidence="3 5" id="KW-1133">Transmembrane helix</keyword>
<protein>
    <recommendedName>
        <fullName evidence="8">RTA1-domain-containing protein</fullName>
    </recommendedName>
</protein>